<protein>
    <recommendedName>
        <fullName evidence="3">AP2/ERF domain-containing protein</fullName>
    </recommendedName>
</protein>
<dbReference type="PATRIC" id="fig|1423804.4.peg.1103"/>
<dbReference type="OrthoDB" id="552713at2"/>
<dbReference type="STRING" id="1423804.FD14_GL001026"/>
<name>A0A0R2EYS7_9LACO</name>
<dbReference type="Proteomes" id="UP000051442">
    <property type="component" value="Unassembled WGS sequence"/>
</dbReference>
<proteinExistence type="predicted"/>
<dbReference type="InterPro" id="IPR016177">
    <property type="entry name" value="DNA-bd_dom_sf"/>
</dbReference>
<dbReference type="EMBL" id="AYZM01000111">
    <property type="protein sequence ID" value="KRN21584.1"/>
    <property type="molecule type" value="Genomic_DNA"/>
</dbReference>
<accession>A0A0R2EYS7</accession>
<evidence type="ECO:0000313" key="1">
    <source>
        <dbReference type="EMBL" id="KRN21584.1"/>
    </source>
</evidence>
<sequence length="161" mass="18083">MASKKDITNQRFGRLVALSVSGRDERNGDLMWRCQCDCGNIVNVDGARLRSGATRSCGCLRRETSRRSSRQNDQFIAQIGDASSLKTVDGISLASIRMSHRNKSGMIGVSYDKATNKWLARLMVNGRYVLLKSFDTRNEACEARQMAEQMYHVKRQEAVEG</sequence>
<dbReference type="Gene3D" id="1.20.5.2050">
    <property type="match status" value="1"/>
</dbReference>
<organism evidence="1 2">
    <name type="scientific">Secundilactobacillus similis DSM 23365 = JCM 2765</name>
    <dbReference type="NCBI Taxonomy" id="1423804"/>
    <lineage>
        <taxon>Bacteria</taxon>
        <taxon>Bacillati</taxon>
        <taxon>Bacillota</taxon>
        <taxon>Bacilli</taxon>
        <taxon>Lactobacillales</taxon>
        <taxon>Lactobacillaceae</taxon>
        <taxon>Secundilactobacillus</taxon>
    </lineage>
</organism>
<evidence type="ECO:0008006" key="3">
    <source>
        <dbReference type="Google" id="ProtNLM"/>
    </source>
</evidence>
<dbReference type="SUPFAM" id="SSF54171">
    <property type="entry name" value="DNA-binding domain"/>
    <property type="match status" value="1"/>
</dbReference>
<evidence type="ECO:0000313" key="2">
    <source>
        <dbReference type="Proteomes" id="UP000051442"/>
    </source>
</evidence>
<reference evidence="1 2" key="1">
    <citation type="journal article" date="2015" name="Genome Announc.">
        <title>Expanding the biotechnology potential of lactobacilli through comparative genomics of 213 strains and associated genera.</title>
        <authorList>
            <person name="Sun Z."/>
            <person name="Harris H.M."/>
            <person name="McCann A."/>
            <person name="Guo C."/>
            <person name="Argimon S."/>
            <person name="Zhang W."/>
            <person name="Yang X."/>
            <person name="Jeffery I.B."/>
            <person name="Cooney J.C."/>
            <person name="Kagawa T.F."/>
            <person name="Liu W."/>
            <person name="Song Y."/>
            <person name="Salvetti E."/>
            <person name="Wrobel A."/>
            <person name="Rasinkangas P."/>
            <person name="Parkhill J."/>
            <person name="Rea M.C."/>
            <person name="O'Sullivan O."/>
            <person name="Ritari J."/>
            <person name="Douillard F.P."/>
            <person name="Paul Ross R."/>
            <person name="Yang R."/>
            <person name="Briner A.E."/>
            <person name="Felis G.E."/>
            <person name="de Vos W.M."/>
            <person name="Barrangou R."/>
            <person name="Klaenhammer T.R."/>
            <person name="Caufield P.W."/>
            <person name="Cui Y."/>
            <person name="Zhang H."/>
            <person name="O'Toole P.W."/>
        </authorList>
    </citation>
    <scope>NUCLEOTIDE SEQUENCE [LARGE SCALE GENOMIC DNA]</scope>
    <source>
        <strain evidence="1 2">DSM 23365</strain>
    </source>
</reference>
<keyword evidence="2" id="KW-1185">Reference proteome</keyword>
<gene>
    <name evidence="1" type="ORF">FD14_GL001026</name>
</gene>
<dbReference type="GO" id="GO:0003677">
    <property type="term" value="F:DNA binding"/>
    <property type="evidence" value="ECO:0007669"/>
    <property type="project" value="InterPro"/>
</dbReference>
<dbReference type="AlphaFoldDB" id="A0A0R2EYS7"/>
<dbReference type="RefSeq" id="WP_054735955.1">
    <property type="nucleotide sequence ID" value="NZ_AYZM01000111.1"/>
</dbReference>
<comment type="caution">
    <text evidence="1">The sequence shown here is derived from an EMBL/GenBank/DDBJ whole genome shotgun (WGS) entry which is preliminary data.</text>
</comment>